<sequence length="678" mass="79102">MEKDDDSILSLSNLIVHSHSMDPKDPNAILRPQKQITPIDFIPKVNYDTMWNKEEWNGKFLIHAESYWKLVWDVFIFLDLLSQGIYVPFSISFDITTTGLLVYYDFVISLALLTDIIFNFNTGYFKKGTLIMNRKLIAFHYLKSWFMLDLLSSFPYTWIIDGGVFQSDGTSSSQLLKSARLPRFFKIIRLLRFAKIRLIILKIEDSITHELLLQIFHLFRFLVAIYMFAHWIGCLWYYTGSSQGLNASDSWVRVYEESDQMGDLSLAEKYVISLYWAFTTLLTIGYGDIHAHTTPEKIVAMICMVFASAFYGYAIGSIHEFVERTDLKEKKHREEIISMTNHLRRNRVPKDLQFKVRSYLEYVYENQKNINIREDDILNLLSEPLKNEISAYIHYPAIKICPTFSRFLDLQSLTTILKNLKEETYAPGDEVLSEGEKNRTIYIIIDGSVYLYYKQMKAHLAELRKGSYFGEVGFFVGHSRTASVKCSAFSDLLTLKFEDAWRSLHKDVKAQEALNFIQSVCEKEDYSQIGVTCYICKRIGHVALKCNYLWSQEEETKKEWLAKKMNGRKKINPHDPRNPTHFRRRRHTRMKYEAKNILGIKRSPEQMYKNDAILRDKASHYISDVNANSVSTSLSEASAMPKETTTLFEVPSFYRYTMILPDTDSDEEEEAEVEDLDY</sequence>
<dbReference type="Proteomes" id="UP001162131">
    <property type="component" value="Unassembled WGS sequence"/>
</dbReference>
<dbReference type="PANTHER" id="PTHR45689">
    <property type="entry name" value="I[[H]] CHANNEL, ISOFORM E"/>
    <property type="match status" value="1"/>
</dbReference>
<evidence type="ECO:0000256" key="4">
    <source>
        <dbReference type="ARBA" id="ARBA00022989"/>
    </source>
</evidence>
<dbReference type="FunFam" id="1.10.287.70:FF:000123">
    <property type="entry name" value="Potassium channel KAT3"/>
    <property type="match status" value="1"/>
</dbReference>
<gene>
    <name evidence="10" type="ORF">BSTOLATCC_MIC39575</name>
</gene>
<reference evidence="10" key="1">
    <citation type="submission" date="2021-09" db="EMBL/GenBank/DDBJ databases">
        <authorList>
            <consortium name="AG Swart"/>
            <person name="Singh M."/>
            <person name="Singh A."/>
            <person name="Seah K."/>
            <person name="Emmerich C."/>
        </authorList>
    </citation>
    <scope>NUCLEOTIDE SEQUENCE</scope>
    <source>
        <strain evidence="10">ATCC30299</strain>
    </source>
</reference>
<evidence type="ECO:0000256" key="2">
    <source>
        <dbReference type="ARBA" id="ARBA00022448"/>
    </source>
</evidence>
<dbReference type="EMBL" id="CAJZBQ010000039">
    <property type="protein sequence ID" value="CAG9325786.1"/>
    <property type="molecule type" value="Genomic_DNA"/>
</dbReference>
<evidence type="ECO:0000313" key="11">
    <source>
        <dbReference type="Proteomes" id="UP001162131"/>
    </source>
</evidence>
<protein>
    <recommendedName>
        <fullName evidence="9">Cyclic nucleotide-binding domain-containing protein</fullName>
    </recommendedName>
</protein>
<feature type="transmembrane region" description="Helical" evidence="8">
    <location>
        <begin position="70"/>
        <end position="89"/>
    </location>
</feature>
<comment type="caution">
    <text evidence="10">The sequence shown here is derived from an EMBL/GenBank/DDBJ whole genome shotgun (WGS) entry which is preliminary data.</text>
</comment>
<dbReference type="InterPro" id="IPR000595">
    <property type="entry name" value="cNMP-bd_dom"/>
</dbReference>
<dbReference type="GO" id="GO:0005249">
    <property type="term" value="F:voltage-gated potassium channel activity"/>
    <property type="evidence" value="ECO:0007669"/>
    <property type="project" value="InterPro"/>
</dbReference>
<dbReference type="InterPro" id="IPR018490">
    <property type="entry name" value="cNMP-bd_dom_sf"/>
</dbReference>
<evidence type="ECO:0000256" key="5">
    <source>
        <dbReference type="ARBA" id="ARBA00023065"/>
    </source>
</evidence>
<feature type="transmembrane region" description="Helical" evidence="8">
    <location>
        <begin position="101"/>
        <end position="125"/>
    </location>
</feature>
<dbReference type="PRINTS" id="PR01463">
    <property type="entry name" value="EAGCHANLFMLY"/>
</dbReference>
<accession>A0AAU9JXY5</accession>
<dbReference type="InterPro" id="IPR014710">
    <property type="entry name" value="RmlC-like_jellyroll"/>
</dbReference>
<keyword evidence="6 8" id="KW-0472">Membrane</keyword>
<name>A0AAU9JXY5_9CILI</name>
<evidence type="ECO:0000313" key="10">
    <source>
        <dbReference type="EMBL" id="CAG9325786.1"/>
    </source>
</evidence>
<dbReference type="InterPro" id="IPR005821">
    <property type="entry name" value="Ion_trans_dom"/>
</dbReference>
<keyword evidence="4 8" id="KW-1133">Transmembrane helix</keyword>
<proteinExistence type="predicted"/>
<evidence type="ECO:0000259" key="9">
    <source>
        <dbReference type="PROSITE" id="PS50042"/>
    </source>
</evidence>
<evidence type="ECO:0000256" key="1">
    <source>
        <dbReference type="ARBA" id="ARBA00004141"/>
    </source>
</evidence>
<evidence type="ECO:0000256" key="7">
    <source>
        <dbReference type="ARBA" id="ARBA00023303"/>
    </source>
</evidence>
<dbReference type="SMART" id="SM00100">
    <property type="entry name" value="cNMP"/>
    <property type="match status" value="1"/>
</dbReference>
<evidence type="ECO:0000256" key="3">
    <source>
        <dbReference type="ARBA" id="ARBA00022692"/>
    </source>
</evidence>
<feature type="transmembrane region" description="Helical" evidence="8">
    <location>
        <begin position="298"/>
        <end position="316"/>
    </location>
</feature>
<feature type="transmembrane region" description="Helical" evidence="8">
    <location>
        <begin position="270"/>
        <end position="286"/>
    </location>
</feature>
<dbReference type="SUPFAM" id="SSF81324">
    <property type="entry name" value="Voltage-gated potassium channels"/>
    <property type="match status" value="1"/>
</dbReference>
<feature type="transmembrane region" description="Helical" evidence="8">
    <location>
        <begin position="218"/>
        <end position="238"/>
    </location>
</feature>
<dbReference type="GO" id="GO:0003254">
    <property type="term" value="P:regulation of membrane depolarization"/>
    <property type="evidence" value="ECO:0007669"/>
    <property type="project" value="TreeGrafter"/>
</dbReference>
<comment type="subcellular location">
    <subcellularLocation>
        <location evidence="1">Membrane</location>
        <topology evidence="1">Multi-pass membrane protein</topology>
    </subcellularLocation>
</comment>
<dbReference type="Pfam" id="PF00520">
    <property type="entry name" value="Ion_trans"/>
    <property type="match status" value="1"/>
</dbReference>
<dbReference type="Gene3D" id="1.10.287.70">
    <property type="match status" value="1"/>
</dbReference>
<dbReference type="PROSITE" id="PS50042">
    <property type="entry name" value="CNMP_BINDING_3"/>
    <property type="match status" value="1"/>
</dbReference>
<dbReference type="Pfam" id="PF00027">
    <property type="entry name" value="cNMP_binding"/>
    <property type="match status" value="1"/>
</dbReference>
<keyword evidence="11" id="KW-1185">Reference proteome</keyword>
<dbReference type="SUPFAM" id="SSF51206">
    <property type="entry name" value="cAMP-binding domain-like"/>
    <property type="match status" value="1"/>
</dbReference>
<dbReference type="AlphaFoldDB" id="A0AAU9JXY5"/>
<dbReference type="Gene3D" id="2.60.120.10">
    <property type="entry name" value="Jelly Rolls"/>
    <property type="match status" value="1"/>
</dbReference>
<feature type="domain" description="Cyclic nucleotide-binding" evidence="9">
    <location>
        <begin position="404"/>
        <end position="495"/>
    </location>
</feature>
<dbReference type="PANTHER" id="PTHR45689:SF5">
    <property type="entry name" value="I[[H]] CHANNEL, ISOFORM E"/>
    <property type="match status" value="1"/>
</dbReference>
<keyword evidence="3 8" id="KW-0812">Transmembrane</keyword>
<evidence type="ECO:0000256" key="8">
    <source>
        <dbReference type="SAM" id="Phobius"/>
    </source>
</evidence>
<organism evidence="10 11">
    <name type="scientific">Blepharisma stoltei</name>
    <dbReference type="NCBI Taxonomy" id="1481888"/>
    <lineage>
        <taxon>Eukaryota</taxon>
        <taxon>Sar</taxon>
        <taxon>Alveolata</taxon>
        <taxon>Ciliophora</taxon>
        <taxon>Postciliodesmatophora</taxon>
        <taxon>Heterotrichea</taxon>
        <taxon>Heterotrichida</taxon>
        <taxon>Blepharismidae</taxon>
        <taxon>Blepharisma</taxon>
    </lineage>
</organism>
<evidence type="ECO:0000256" key="6">
    <source>
        <dbReference type="ARBA" id="ARBA00023136"/>
    </source>
</evidence>
<keyword evidence="7" id="KW-0407">Ion channel</keyword>
<dbReference type="Gene3D" id="1.10.287.630">
    <property type="entry name" value="Helix hairpin bin"/>
    <property type="match status" value="1"/>
</dbReference>
<dbReference type="GO" id="GO:0098855">
    <property type="term" value="C:HCN channel complex"/>
    <property type="evidence" value="ECO:0007669"/>
    <property type="project" value="TreeGrafter"/>
</dbReference>
<keyword evidence="2" id="KW-0813">Transport</keyword>
<dbReference type="InterPro" id="IPR003938">
    <property type="entry name" value="K_chnl_volt-dep_EAG/ELK/ERG"/>
</dbReference>
<dbReference type="CDD" id="cd00038">
    <property type="entry name" value="CAP_ED"/>
    <property type="match status" value="1"/>
</dbReference>
<dbReference type="GO" id="GO:0035725">
    <property type="term" value="P:sodium ion transmembrane transport"/>
    <property type="evidence" value="ECO:0007669"/>
    <property type="project" value="TreeGrafter"/>
</dbReference>
<dbReference type="InterPro" id="IPR051413">
    <property type="entry name" value="K/Na_HCN_channel"/>
</dbReference>
<keyword evidence="5" id="KW-0406">Ion transport</keyword>